<protein>
    <submittedName>
        <fullName evidence="5">tRNA (N6-threonylcarbamoyladenosine(37)-N6)-methyltransferase TrmO</fullName>
    </submittedName>
</protein>
<sequence length="190" mass="20184">MSTAHDTSSALSCLPIAFVRSPYARRIDAPHQSTVVAGTETQSAAEATIEFVADFPVAAYRDLAGFERIWLVFAFHRSEGWKAEVRPPRGGGKRSVLATRSPHRPNAIGLSAVELVAVGDGALQVRGVDLLDGTPILDIKPYVPYADAFPAARAGWIDAIDASQGRHSAPGPRKPRAKTARGDKDALSGS</sequence>
<dbReference type="InterPro" id="IPR040372">
    <property type="entry name" value="YaeB-like"/>
</dbReference>
<keyword evidence="1" id="KW-0949">S-adenosyl-L-methionine</keyword>
<dbReference type="AlphaFoldDB" id="A0AAU7QJI2"/>
<dbReference type="InterPro" id="IPR036414">
    <property type="entry name" value="YaeB_N_sf"/>
</dbReference>
<evidence type="ECO:0000256" key="1">
    <source>
        <dbReference type="ARBA" id="ARBA00022691"/>
    </source>
</evidence>
<proteinExistence type="inferred from homology"/>
<accession>A0AAU7QJI2</accession>
<feature type="compositionally biased region" description="Basic and acidic residues" evidence="3">
    <location>
        <begin position="180"/>
        <end position="190"/>
    </location>
</feature>
<dbReference type="EMBL" id="CP157948">
    <property type="protein sequence ID" value="XBS89631.1"/>
    <property type="molecule type" value="Genomic_DNA"/>
</dbReference>
<dbReference type="Pfam" id="PF01980">
    <property type="entry name" value="TrmO_N"/>
    <property type="match status" value="1"/>
</dbReference>
<evidence type="ECO:0000259" key="4">
    <source>
        <dbReference type="PROSITE" id="PS51668"/>
    </source>
</evidence>
<evidence type="ECO:0000313" key="5">
    <source>
        <dbReference type="EMBL" id="XBS89631.1"/>
    </source>
</evidence>
<dbReference type="NCBIfam" id="TIGR00104">
    <property type="entry name" value="tRNA_TsaA"/>
    <property type="match status" value="1"/>
</dbReference>
<gene>
    <name evidence="5" type="primary">tsaA</name>
    <name evidence="5" type="ORF">ABNK63_14700</name>
</gene>
<evidence type="ECO:0000256" key="3">
    <source>
        <dbReference type="SAM" id="MobiDB-lite"/>
    </source>
</evidence>
<dbReference type="SUPFAM" id="SSF118196">
    <property type="entry name" value="YaeB-like"/>
    <property type="match status" value="1"/>
</dbReference>
<feature type="region of interest" description="Disordered" evidence="3">
    <location>
        <begin position="162"/>
        <end position="190"/>
    </location>
</feature>
<dbReference type="InterPro" id="IPR023370">
    <property type="entry name" value="TrmO-like_N"/>
</dbReference>
<organism evidence="5">
    <name type="scientific">Rhodanobacter sp. IGA1.0</name>
    <dbReference type="NCBI Taxonomy" id="3158582"/>
    <lineage>
        <taxon>Bacteria</taxon>
        <taxon>Pseudomonadati</taxon>
        <taxon>Pseudomonadota</taxon>
        <taxon>Gammaproteobacteria</taxon>
        <taxon>Lysobacterales</taxon>
        <taxon>Rhodanobacteraceae</taxon>
        <taxon>Rhodanobacter</taxon>
    </lineage>
</organism>
<dbReference type="PANTHER" id="PTHR12818:SF0">
    <property type="entry name" value="TRNA (ADENINE(37)-N6)-METHYLTRANSFERASE"/>
    <property type="match status" value="1"/>
</dbReference>
<dbReference type="CDD" id="cd09281">
    <property type="entry name" value="UPF0066"/>
    <property type="match status" value="1"/>
</dbReference>
<dbReference type="RefSeq" id="WP_350016046.1">
    <property type="nucleotide sequence ID" value="NZ_CP157948.1"/>
</dbReference>
<name>A0AAU7QJI2_9GAMM</name>
<comment type="similarity">
    <text evidence="2">Belongs to the tRNA methyltransferase O family.</text>
</comment>
<dbReference type="PANTHER" id="PTHR12818">
    <property type="entry name" value="TRNA (ADENINE(37)-N6)-METHYLTRANSFERASE"/>
    <property type="match status" value="1"/>
</dbReference>
<reference evidence="5" key="1">
    <citation type="submission" date="2024-06" db="EMBL/GenBank/DDBJ databases">
        <authorList>
            <person name="Sun Y."/>
        </authorList>
    </citation>
    <scope>NUCLEOTIDE SEQUENCE</scope>
    <source>
        <strain evidence="5">IGA1.0</strain>
    </source>
</reference>
<dbReference type="Gene3D" id="2.40.30.70">
    <property type="entry name" value="YaeB-like"/>
    <property type="match status" value="1"/>
</dbReference>
<dbReference type="InterPro" id="IPR036413">
    <property type="entry name" value="YaeB-like_sf"/>
</dbReference>
<evidence type="ECO:0000256" key="2">
    <source>
        <dbReference type="ARBA" id="ARBA00033753"/>
    </source>
</evidence>
<feature type="domain" description="TsaA-like" evidence="4">
    <location>
        <begin position="13"/>
        <end position="151"/>
    </location>
</feature>
<dbReference type="PROSITE" id="PS51668">
    <property type="entry name" value="TSAA_2"/>
    <property type="match status" value="1"/>
</dbReference>